<comment type="caution">
    <text evidence="2">The sequence shown here is derived from an EMBL/GenBank/DDBJ whole genome shotgun (WGS) entry which is preliminary data.</text>
</comment>
<organism evidence="2 3">
    <name type="scientific">Coccomyxa viridis</name>
    <dbReference type="NCBI Taxonomy" id="1274662"/>
    <lineage>
        <taxon>Eukaryota</taxon>
        <taxon>Viridiplantae</taxon>
        <taxon>Chlorophyta</taxon>
        <taxon>core chlorophytes</taxon>
        <taxon>Trebouxiophyceae</taxon>
        <taxon>Trebouxiophyceae incertae sedis</taxon>
        <taxon>Coccomyxaceae</taxon>
        <taxon>Coccomyxa</taxon>
    </lineage>
</organism>
<feature type="compositionally biased region" description="Low complexity" evidence="1">
    <location>
        <begin position="132"/>
        <end position="146"/>
    </location>
</feature>
<sequence>MHEHEIYTDILRMRESPVVGTAMPVIAASSKSKKRTRAHDDVVILTEKRSRKGPGFYTNFADTAPMELEVAGDCSEAEVKRRTLKVKRKATQMACSGAMQGTAGADGGHKPQADVEILIEDALLIEHFYNSASESSGGSNESSPSAERSVKVEDLLPQQPLRVAAEELTDAALTESTDDGAVTFSVWTALIHVVCSRQMELPVAEKVKTSPESTVKKPAAKAAAVKKVTTKKSAATEPTRRSVRVATSPTGRATRYEKQ</sequence>
<feature type="compositionally biased region" description="Low complexity" evidence="1">
    <location>
        <begin position="226"/>
        <end position="236"/>
    </location>
</feature>
<keyword evidence="3" id="KW-1185">Reference proteome</keyword>
<dbReference type="Proteomes" id="UP001314263">
    <property type="component" value="Unassembled WGS sequence"/>
</dbReference>
<evidence type="ECO:0000313" key="2">
    <source>
        <dbReference type="EMBL" id="CAK0750828.1"/>
    </source>
</evidence>
<evidence type="ECO:0000313" key="3">
    <source>
        <dbReference type="Proteomes" id="UP001314263"/>
    </source>
</evidence>
<dbReference type="AlphaFoldDB" id="A0AAV1HY83"/>
<protein>
    <submittedName>
        <fullName evidence="2">Uncharacterized protein</fullName>
    </submittedName>
</protein>
<dbReference type="EMBL" id="CAUYUE010000003">
    <property type="protein sequence ID" value="CAK0750828.1"/>
    <property type="molecule type" value="Genomic_DNA"/>
</dbReference>
<feature type="region of interest" description="Disordered" evidence="1">
    <location>
        <begin position="132"/>
        <end position="151"/>
    </location>
</feature>
<proteinExistence type="predicted"/>
<feature type="region of interest" description="Disordered" evidence="1">
    <location>
        <begin position="226"/>
        <end position="259"/>
    </location>
</feature>
<reference evidence="2 3" key="1">
    <citation type="submission" date="2023-10" db="EMBL/GenBank/DDBJ databases">
        <authorList>
            <person name="Maclean D."/>
            <person name="Macfadyen A."/>
        </authorList>
    </citation>
    <scope>NUCLEOTIDE SEQUENCE [LARGE SCALE GENOMIC DNA]</scope>
</reference>
<evidence type="ECO:0000256" key="1">
    <source>
        <dbReference type="SAM" id="MobiDB-lite"/>
    </source>
</evidence>
<name>A0AAV1HY83_9CHLO</name>
<accession>A0AAV1HY83</accession>
<gene>
    <name evidence="2" type="ORF">CVIRNUC_002021</name>
</gene>